<accession>S2LBM6</accession>
<dbReference type="HOGENOM" id="CLU_1999480_0_0_7"/>
<reference evidence="2 3" key="2">
    <citation type="submission" date="2013-04" db="EMBL/GenBank/DDBJ databases">
        <title>The Genome Sequence of Bilophila wadsworthia 3_1_6.</title>
        <authorList>
            <consortium name="The Broad Institute Genomics Platform"/>
            <person name="Earl A."/>
            <person name="Ward D."/>
            <person name="Feldgarden M."/>
            <person name="Gevers D."/>
            <person name="Sibley C."/>
            <person name="Strauss J."/>
            <person name="Allen-Vercoe E."/>
            <person name="Walker B."/>
            <person name="Young S."/>
            <person name="Zeng Q."/>
            <person name="Gargeya S."/>
            <person name="Fitzgerald M."/>
            <person name="Haas B."/>
            <person name="Abouelleil A."/>
            <person name="Allen A.W."/>
            <person name="Alvarado L."/>
            <person name="Arachchi H.M."/>
            <person name="Berlin A.M."/>
            <person name="Chapman S.B."/>
            <person name="Gainer-Dewar J."/>
            <person name="Goldberg J."/>
            <person name="Griggs A."/>
            <person name="Gujja S."/>
            <person name="Hansen M."/>
            <person name="Howarth C."/>
            <person name="Imamovic A."/>
            <person name="Ireland A."/>
            <person name="Larimer J."/>
            <person name="McCowan C."/>
            <person name="Murphy C."/>
            <person name="Pearson M."/>
            <person name="Poon T.W."/>
            <person name="Priest M."/>
            <person name="Roberts A."/>
            <person name="Saif S."/>
            <person name="Shea T."/>
            <person name="Sisk P."/>
            <person name="Sykes S."/>
            <person name="Wortman J."/>
            <person name="Nusbaum C."/>
            <person name="Birren B."/>
        </authorList>
    </citation>
    <scope>NUCLEOTIDE SEQUENCE [LARGE SCALE GENOMIC DNA]</scope>
    <source>
        <strain evidence="2 3">3_1_6</strain>
    </source>
</reference>
<evidence type="ECO:0000256" key="1">
    <source>
        <dbReference type="SAM" id="MobiDB-lite"/>
    </source>
</evidence>
<proteinExistence type="predicted"/>
<evidence type="ECO:0000313" key="2">
    <source>
        <dbReference type="EMBL" id="EPC05897.1"/>
    </source>
</evidence>
<dbReference type="AlphaFoldDB" id="S2LBM6"/>
<gene>
    <name evidence="2" type="ORF">HMPREF0179_05180</name>
</gene>
<feature type="compositionally biased region" description="Gly residues" evidence="1">
    <location>
        <begin position="60"/>
        <end position="69"/>
    </location>
</feature>
<dbReference type="Proteomes" id="UP000006034">
    <property type="component" value="Unassembled WGS sequence"/>
</dbReference>
<keyword evidence="3" id="KW-1185">Reference proteome</keyword>
<name>S2LBM6_BILW3</name>
<dbReference type="EMBL" id="ADCP02000001">
    <property type="protein sequence ID" value="EPC05897.1"/>
    <property type="molecule type" value="Genomic_DNA"/>
</dbReference>
<reference evidence="2 3" key="1">
    <citation type="submission" date="2010-10" db="EMBL/GenBank/DDBJ databases">
        <authorList>
            <consortium name="The Broad Institute Genome Sequencing Platform"/>
            <person name="Ward D."/>
            <person name="Earl A."/>
            <person name="Feldgarden M."/>
            <person name="Young S.K."/>
            <person name="Gargeya S."/>
            <person name="Zeng Q."/>
            <person name="Alvarado L."/>
            <person name="Berlin A."/>
            <person name="Bochicchio J."/>
            <person name="Chapman S.B."/>
            <person name="Chen Z."/>
            <person name="Freedman E."/>
            <person name="Gellesch M."/>
            <person name="Goldberg J."/>
            <person name="Griggs A."/>
            <person name="Gujja S."/>
            <person name="Heilman E."/>
            <person name="Heiman D."/>
            <person name="Howarth C."/>
            <person name="Mehta T."/>
            <person name="Neiman D."/>
            <person name="Pearson M."/>
            <person name="Roberts A."/>
            <person name="Saif S."/>
            <person name="Shea T."/>
            <person name="Shenoy N."/>
            <person name="Sisk P."/>
            <person name="Stolte C."/>
            <person name="Sykes S."/>
            <person name="White J."/>
            <person name="Yandava C."/>
            <person name="Allen-Vercoe E."/>
            <person name="Sibley C."/>
            <person name="Ambrose C.E."/>
            <person name="Strauss J."/>
            <person name="Daigneault M."/>
            <person name="Haas B."/>
            <person name="Nusbaum C."/>
            <person name="Birren B."/>
        </authorList>
    </citation>
    <scope>NUCLEOTIDE SEQUENCE [LARGE SCALE GENOMIC DNA]</scope>
    <source>
        <strain evidence="2 3">3_1_6</strain>
    </source>
</reference>
<feature type="region of interest" description="Disordered" evidence="1">
    <location>
        <begin position="42"/>
        <end position="96"/>
    </location>
</feature>
<comment type="caution">
    <text evidence="2">The sequence shown here is derived from an EMBL/GenBank/DDBJ whole genome shotgun (WGS) entry which is preliminary data.</text>
</comment>
<protein>
    <submittedName>
        <fullName evidence="2">Uncharacterized protein</fullName>
    </submittedName>
</protein>
<organism evidence="2 3">
    <name type="scientific">Bilophila wadsworthia (strain 3_1_6)</name>
    <dbReference type="NCBI Taxonomy" id="563192"/>
    <lineage>
        <taxon>Bacteria</taxon>
        <taxon>Pseudomonadati</taxon>
        <taxon>Thermodesulfobacteriota</taxon>
        <taxon>Desulfovibrionia</taxon>
        <taxon>Desulfovibrionales</taxon>
        <taxon>Desulfovibrionaceae</taxon>
        <taxon>Bilophila</taxon>
    </lineage>
</organism>
<sequence>MFPPFFNATSTARVLSLLLHFLKQIFSGPHFQDIAYQPKAASRSAAGKAAKRDSIRGKVFEGGGGGLEGAGETFSRKFPPPPPNIPNALPGRFPQGAKAAEHIRQHVFKQALRIAGSGGKHEGA</sequence>
<evidence type="ECO:0000313" key="3">
    <source>
        <dbReference type="Proteomes" id="UP000006034"/>
    </source>
</evidence>
<feature type="compositionally biased region" description="Basic and acidic residues" evidence="1">
    <location>
        <begin position="50"/>
        <end position="59"/>
    </location>
</feature>